<keyword evidence="3" id="KW-1185">Reference proteome</keyword>
<dbReference type="EMBL" id="JBBLXS010000027">
    <property type="protein sequence ID" value="MEK0183965.1"/>
    <property type="molecule type" value="Genomic_DNA"/>
</dbReference>
<name>A0ABU8YHZ7_9CYAN</name>
<protein>
    <submittedName>
        <fullName evidence="2">Uncharacterized protein</fullName>
    </submittedName>
</protein>
<accession>A0ABU8YHZ7</accession>
<feature type="region of interest" description="Disordered" evidence="1">
    <location>
        <begin position="289"/>
        <end position="383"/>
    </location>
</feature>
<feature type="compositionally biased region" description="Basic and acidic residues" evidence="1">
    <location>
        <begin position="314"/>
        <end position="328"/>
    </location>
</feature>
<proteinExistence type="predicted"/>
<evidence type="ECO:0000256" key="1">
    <source>
        <dbReference type="SAM" id="MobiDB-lite"/>
    </source>
</evidence>
<comment type="caution">
    <text evidence="2">The sequence shown here is derived from an EMBL/GenBank/DDBJ whole genome shotgun (WGS) entry which is preliminary data.</text>
</comment>
<dbReference type="Proteomes" id="UP001384579">
    <property type="component" value="Unassembled WGS sequence"/>
</dbReference>
<gene>
    <name evidence="2" type="ORF">WMG39_03780</name>
</gene>
<evidence type="ECO:0000313" key="3">
    <source>
        <dbReference type="Proteomes" id="UP001384579"/>
    </source>
</evidence>
<feature type="compositionally biased region" description="Polar residues" evidence="1">
    <location>
        <begin position="364"/>
        <end position="374"/>
    </location>
</feature>
<sequence>MLLNIGQRKVGLCSRTVETLWFIVSKYPTLRQRLFCNWRSHYFCDILRFPELFPIMPTSTDNFYVGDVAFNFHFAGPLLDFEEEIQNQSPFHDLDYLTGEIKRGFLDYVRQGIMLDAIRRLRLYKDQFKTFKNYCEQALGRQYFYCTQIIKAAGICLRLIKAGFEILPSCVAQVVPLFKHAVTDQYGDCPLEEKWQEVVDVVPKEKITAVTISETVDNNPELRLKQIKIKTDTYALLSKKAAAAGMSISELLARLVDEYNPRNLEEAAKHTPEQEEILDQLDEEFKKPAMEQKSPAAKGNKSQGFGLKVKSKGAKGEVKTKGVKDKIQAKSSAGKVKLKNRQSEIKGEKQSNSLEDKNHEIISKKSQAASTLSEGGSREENSI</sequence>
<reference evidence="2 3" key="1">
    <citation type="journal article" date="2020" name="Harmful Algae">
        <title>Molecular and morphological characterization of a novel dihydroanatoxin-a producing Microcoleus species (cyanobacteria) from the Russian River, California, USA.</title>
        <authorList>
            <person name="Conklin K.Y."/>
            <person name="Stancheva R."/>
            <person name="Otten T.G."/>
            <person name="Fadness R."/>
            <person name="Boyer G.L."/>
            <person name="Read B."/>
            <person name="Zhang X."/>
            <person name="Sheath R.G."/>
        </authorList>
    </citation>
    <scope>NUCLEOTIDE SEQUENCE [LARGE SCALE GENOMIC DNA]</scope>
    <source>
        <strain evidence="2 3">PTRS2</strain>
    </source>
</reference>
<dbReference type="RefSeq" id="WP_340520282.1">
    <property type="nucleotide sequence ID" value="NZ_JBBLXS010000027.1"/>
</dbReference>
<evidence type="ECO:0000313" key="2">
    <source>
        <dbReference type="EMBL" id="MEK0183965.1"/>
    </source>
</evidence>
<feature type="compositionally biased region" description="Basic and acidic residues" evidence="1">
    <location>
        <begin position="341"/>
        <end position="363"/>
    </location>
</feature>
<organism evidence="2 3">
    <name type="scientific">Microcoleus anatoxicus PTRS2</name>
    <dbReference type="NCBI Taxonomy" id="2705321"/>
    <lineage>
        <taxon>Bacteria</taxon>
        <taxon>Bacillati</taxon>
        <taxon>Cyanobacteriota</taxon>
        <taxon>Cyanophyceae</taxon>
        <taxon>Oscillatoriophycideae</taxon>
        <taxon>Oscillatoriales</taxon>
        <taxon>Microcoleaceae</taxon>
        <taxon>Microcoleus</taxon>
        <taxon>Microcoleus anatoxicus</taxon>
    </lineage>
</organism>